<keyword evidence="4 12" id="KW-0812">Transmembrane</keyword>
<dbReference type="GO" id="GO:0016020">
    <property type="term" value="C:membrane"/>
    <property type="evidence" value="ECO:0007669"/>
    <property type="project" value="UniProtKB-SubCell"/>
</dbReference>
<feature type="transmembrane region" description="Helical" evidence="12">
    <location>
        <begin position="236"/>
        <end position="257"/>
    </location>
</feature>
<feature type="transmembrane region" description="Helical" evidence="12">
    <location>
        <begin position="179"/>
        <end position="199"/>
    </location>
</feature>
<evidence type="ECO:0000256" key="2">
    <source>
        <dbReference type="ARBA" id="ARBA00022448"/>
    </source>
</evidence>
<comment type="caution">
    <text evidence="14">The sequence shown here is derived from an EMBL/GenBank/DDBJ whole genome shotgun (WGS) entry which is preliminary data.</text>
</comment>
<dbReference type="InterPro" id="IPR003938">
    <property type="entry name" value="K_chnl_volt-dep_EAG/ELK/ERG"/>
</dbReference>
<reference evidence="14 15" key="1">
    <citation type="submission" date="2020-08" db="EMBL/GenBank/DDBJ databases">
        <title>Genomic Encyclopedia of Type Strains, Phase IV (KMG-IV): sequencing the most valuable type-strain genomes for metagenomic binning, comparative biology and taxonomic classification.</title>
        <authorList>
            <person name="Goeker M."/>
        </authorList>
    </citation>
    <scope>NUCLEOTIDE SEQUENCE [LARGE SCALE GENOMIC DNA]</scope>
    <source>
        <strain evidence="14 15">DSM 102238</strain>
    </source>
</reference>
<dbReference type="PRINTS" id="PR01463">
    <property type="entry name" value="EAGCHANLFMLY"/>
</dbReference>
<feature type="transmembrane region" description="Helical" evidence="12">
    <location>
        <begin position="124"/>
        <end position="146"/>
    </location>
</feature>
<dbReference type="GO" id="GO:0005249">
    <property type="term" value="F:voltage-gated potassium channel activity"/>
    <property type="evidence" value="ECO:0007669"/>
    <property type="project" value="InterPro"/>
</dbReference>
<gene>
    <name evidence="14" type="ORF">GGR04_001439</name>
</gene>
<organism evidence="14 15">
    <name type="scientific">Aureimonas pseudogalii</name>
    <dbReference type="NCBI Taxonomy" id="1744844"/>
    <lineage>
        <taxon>Bacteria</taxon>
        <taxon>Pseudomonadati</taxon>
        <taxon>Pseudomonadota</taxon>
        <taxon>Alphaproteobacteria</taxon>
        <taxon>Hyphomicrobiales</taxon>
        <taxon>Aurantimonadaceae</taxon>
        <taxon>Aureimonas</taxon>
    </lineage>
</organism>
<keyword evidence="3" id="KW-0633">Potassium transport</keyword>
<dbReference type="Pfam" id="PF07885">
    <property type="entry name" value="Ion_trans_2"/>
    <property type="match status" value="1"/>
</dbReference>
<keyword evidence="15" id="KW-1185">Reference proteome</keyword>
<keyword evidence="2" id="KW-0813">Transport</keyword>
<dbReference type="SUPFAM" id="SSF81324">
    <property type="entry name" value="Voltage-gated potassium channels"/>
    <property type="match status" value="1"/>
</dbReference>
<evidence type="ECO:0000313" key="14">
    <source>
        <dbReference type="EMBL" id="MBB3997603.1"/>
    </source>
</evidence>
<evidence type="ECO:0000313" key="15">
    <source>
        <dbReference type="Proteomes" id="UP000542776"/>
    </source>
</evidence>
<evidence type="ECO:0000256" key="6">
    <source>
        <dbReference type="ARBA" id="ARBA00022958"/>
    </source>
</evidence>
<evidence type="ECO:0000256" key="7">
    <source>
        <dbReference type="ARBA" id="ARBA00022989"/>
    </source>
</evidence>
<proteinExistence type="predicted"/>
<dbReference type="InterPro" id="IPR013099">
    <property type="entry name" value="K_chnl_dom"/>
</dbReference>
<feature type="region of interest" description="Disordered" evidence="11">
    <location>
        <begin position="1"/>
        <end position="25"/>
    </location>
</feature>
<keyword evidence="5" id="KW-0631">Potassium channel</keyword>
<evidence type="ECO:0000256" key="11">
    <source>
        <dbReference type="SAM" id="MobiDB-lite"/>
    </source>
</evidence>
<feature type="transmembrane region" description="Helical" evidence="12">
    <location>
        <begin position="68"/>
        <end position="85"/>
    </location>
</feature>
<accession>A0A7W6EG32</accession>
<evidence type="ECO:0000256" key="3">
    <source>
        <dbReference type="ARBA" id="ARBA00022538"/>
    </source>
</evidence>
<feature type="domain" description="Potassium channel" evidence="13">
    <location>
        <begin position="184"/>
        <end position="257"/>
    </location>
</feature>
<keyword evidence="6" id="KW-0630">Potassium</keyword>
<dbReference type="InterPro" id="IPR047871">
    <property type="entry name" value="K_chnl_Slo-like"/>
</dbReference>
<sequence>MASRPDDLPDDRPSGDPERDAVPIGTVLSGRRREGRAPAVPGRAAWRNRLRGLYVGTGGTATRFQRSVAIVDLLIIAFFVASPVIQGWRGFLWIDYSIAVLLALDLGARALAARRLSKWALRPVVWVDFVVLATLLAPAWMVNLGFLRILRLWTLSQNDFFWRFLRRHGRQDWEDAARAIVNLVTCLFVITGFVYIAFAGAGSGIENWIDALYFTVAAVTTTGFGDVTLPGTLGKLTSIVTMIVGISLFVRLAQALFRPFKVSFRCPRCALMRHEPDAVHCKACGHVLAIPDDGGN</sequence>
<evidence type="ECO:0000256" key="5">
    <source>
        <dbReference type="ARBA" id="ARBA00022826"/>
    </source>
</evidence>
<keyword evidence="10 14" id="KW-0407">Ion channel</keyword>
<dbReference type="EMBL" id="JACIEK010000002">
    <property type="protein sequence ID" value="MBB3997603.1"/>
    <property type="molecule type" value="Genomic_DNA"/>
</dbReference>
<evidence type="ECO:0000256" key="1">
    <source>
        <dbReference type="ARBA" id="ARBA00004141"/>
    </source>
</evidence>
<dbReference type="AlphaFoldDB" id="A0A7W6EG32"/>
<dbReference type="Gene3D" id="1.10.287.70">
    <property type="match status" value="1"/>
</dbReference>
<comment type="subcellular location">
    <subcellularLocation>
        <location evidence="1">Membrane</location>
        <topology evidence="1">Multi-pass membrane protein</topology>
    </subcellularLocation>
</comment>
<dbReference type="Proteomes" id="UP000542776">
    <property type="component" value="Unassembled WGS sequence"/>
</dbReference>
<evidence type="ECO:0000256" key="9">
    <source>
        <dbReference type="ARBA" id="ARBA00023136"/>
    </source>
</evidence>
<keyword evidence="9 12" id="KW-0472">Membrane</keyword>
<name>A0A7W6EG32_9HYPH</name>
<evidence type="ECO:0000256" key="10">
    <source>
        <dbReference type="ARBA" id="ARBA00023303"/>
    </source>
</evidence>
<protein>
    <submittedName>
        <fullName evidence="14">Voltage-gated potassium channel</fullName>
    </submittedName>
</protein>
<keyword evidence="8" id="KW-0406">Ion transport</keyword>
<keyword evidence="7 12" id="KW-1133">Transmembrane helix</keyword>
<dbReference type="RefSeq" id="WP_183199153.1">
    <property type="nucleotide sequence ID" value="NZ_JACIEK010000002.1"/>
</dbReference>
<dbReference type="PANTHER" id="PTHR10027">
    <property type="entry name" value="CALCIUM-ACTIVATED POTASSIUM CHANNEL ALPHA CHAIN"/>
    <property type="match status" value="1"/>
</dbReference>
<feature type="compositionally biased region" description="Basic and acidic residues" evidence="11">
    <location>
        <begin position="1"/>
        <end position="21"/>
    </location>
</feature>
<evidence type="ECO:0000256" key="8">
    <source>
        <dbReference type="ARBA" id="ARBA00023065"/>
    </source>
</evidence>
<dbReference type="PANTHER" id="PTHR10027:SF10">
    <property type="entry name" value="SLOWPOKE 2, ISOFORM D"/>
    <property type="match status" value="1"/>
</dbReference>
<evidence type="ECO:0000256" key="4">
    <source>
        <dbReference type="ARBA" id="ARBA00022692"/>
    </source>
</evidence>
<evidence type="ECO:0000256" key="12">
    <source>
        <dbReference type="SAM" id="Phobius"/>
    </source>
</evidence>
<evidence type="ECO:0000259" key="13">
    <source>
        <dbReference type="Pfam" id="PF07885"/>
    </source>
</evidence>